<protein>
    <submittedName>
        <fullName evidence="1">ATPase subunit 8</fullName>
    </submittedName>
</protein>
<dbReference type="AlphaFoldDB" id="A0A8A6KFH7"/>
<name>A0A8A6KFH7_9STRA</name>
<reference evidence="1" key="1">
    <citation type="submission" date="2020-12" db="EMBL/GenBank/DDBJ databases">
        <title>Complete mitochondrial genome of Rhizosolenia setigera (Coscinodiscophyceae, Bacillariophyta).</title>
        <authorList>
            <person name="Yao Y."/>
        </authorList>
    </citation>
    <scope>NUCLEOTIDE SEQUENCE</scope>
    <source>
        <strain evidence="1">CNS00456</strain>
    </source>
</reference>
<dbReference type="EMBL" id="MW392567">
    <property type="protein sequence ID" value="QTI82367.1"/>
    <property type="molecule type" value="Genomic_DNA"/>
</dbReference>
<dbReference type="GeneID" id="69240826"/>
<geneLocation type="mitochondrion" evidence="1"/>
<accession>A0A8A6KFH7</accession>
<dbReference type="RefSeq" id="YP_010241679.1">
    <property type="nucleotide sequence ID" value="NC_059919.1"/>
</dbReference>
<keyword evidence="1" id="KW-0496">Mitochondrion</keyword>
<gene>
    <name evidence="1" type="primary">atp8</name>
</gene>
<proteinExistence type="predicted"/>
<organism evidence="1">
    <name type="scientific">Sundstroemia setigera</name>
    <dbReference type="NCBI Taxonomy" id="3005"/>
    <lineage>
        <taxon>Eukaryota</taxon>
        <taxon>Sar</taxon>
        <taxon>Stramenopiles</taxon>
        <taxon>Ochrophyta</taxon>
        <taxon>Bacillariophyta</taxon>
        <taxon>Coscinodiscophyceae</taxon>
        <taxon>Rhizosoleniophycidae</taxon>
        <taxon>Rhizosoleniales</taxon>
        <taxon>Rhizosoleniaceae</taxon>
        <taxon>Sundstroemia</taxon>
    </lineage>
</organism>
<evidence type="ECO:0000313" key="1">
    <source>
        <dbReference type="EMBL" id="QTI82367.1"/>
    </source>
</evidence>
<sequence length="40" mass="4743">MSVTKFRKKKINKHLENVTVVNSFFNDSLKNDSLQYKNII</sequence>